<dbReference type="PANTHER" id="PTHR22916:SF3">
    <property type="entry name" value="UDP-GLCNAC:BETAGAL BETA-1,3-N-ACETYLGLUCOSAMINYLTRANSFERASE-LIKE PROTEIN 1"/>
    <property type="match status" value="1"/>
</dbReference>
<protein>
    <submittedName>
        <fullName evidence="2">Glycosyl transferase family 2</fullName>
    </submittedName>
</protein>
<dbReference type="Pfam" id="PF00535">
    <property type="entry name" value="Glycos_transf_2"/>
    <property type="match status" value="1"/>
</dbReference>
<dbReference type="GO" id="GO:0016758">
    <property type="term" value="F:hexosyltransferase activity"/>
    <property type="evidence" value="ECO:0007669"/>
    <property type="project" value="UniProtKB-ARBA"/>
</dbReference>
<proteinExistence type="predicted"/>
<dbReference type="InterPro" id="IPR001173">
    <property type="entry name" value="Glyco_trans_2-like"/>
</dbReference>
<evidence type="ECO:0000259" key="1">
    <source>
        <dbReference type="Pfam" id="PF00535"/>
    </source>
</evidence>
<organism evidence="2 3">
    <name type="scientific">Cedecea neteri</name>
    <dbReference type="NCBI Taxonomy" id="158822"/>
    <lineage>
        <taxon>Bacteria</taxon>
        <taxon>Pseudomonadati</taxon>
        <taxon>Pseudomonadota</taxon>
        <taxon>Gammaproteobacteria</taxon>
        <taxon>Enterobacterales</taxon>
        <taxon>Enterobacteriaceae</taxon>
        <taxon>Cedecea</taxon>
    </lineage>
</organism>
<gene>
    <name evidence="2" type="ORF">LH23_05605</name>
</gene>
<dbReference type="Gene3D" id="3.90.550.10">
    <property type="entry name" value="Spore Coat Polysaccharide Biosynthesis Protein SpsA, Chain A"/>
    <property type="match status" value="1"/>
</dbReference>
<evidence type="ECO:0000313" key="2">
    <source>
        <dbReference type="EMBL" id="AIR60154.1"/>
    </source>
</evidence>
<dbReference type="PANTHER" id="PTHR22916">
    <property type="entry name" value="GLYCOSYLTRANSFERASE"/>
    <property type="match status" value="1"/>
</dbReference>
<dbReference type="KEGG" id="cem:LH23_05605"/>
<accession>A0AAN0S2F3</accession>
<dbReference type="Proteomes" id="UP000029516">
    <property type="component" value="Chromosome"/>
</dbReference>
<dbReference type="RefSeq" id="WP_039289156.1">
    <property type="nucleotide sequence ID" value="NZ_CP009458.1"/>
</dbReference>
<reference evidence="2 3" key="1">
    <citation type="submission" date="2014-09" db="EMBL/GenBank/DDBJ databases">
        <authorList>
            <person name="Chan K.-G."/>
        </authorList>
    </citation>
    <scope>NUCLEOTIDE SEQUENCE [LARGE SCALE GENOMIC DNA]</scope>
    <source>
        <strain evidence="2 3">M006</strain>
    </source>
</reference>
<dbReference type="InterPro" id="IPR029044">
    <property type="entry name" value="Nucleotide-diphossugar_trans"/>
</dbReference>
<dbReference type="AlphaFoldDB" id="A0AAN0S2F3"/>
<dbReference type="SUPFAM" id="SSF53448">
    <property type="entry name" value="Nucleotide-diphospho-sugar transferases"/>
    <property type="match status" value="1"/>
</dbReference>
<dbReference type="CDD" id="cd00761">
    <property type="entry name" value="Glyco_tranf_GTA_type"/>
    <property type="match status" value="1"/>
</dbReference>
<evidence type="ECO:0000313" key="3">
    <source>
        <dbReference type="Proteomes" id="UP000029516"/>
    </source>
</evidence>
<keyword evidence="2" id="KW-0808">Transferase</keyword>
<feature type="domain" description="Glycosyltransferase 2-like" evidence="1">
    <location>
        <begin position="10"/>
        <end position="140"/>
    </location>
</feature>
<sequence>MCDKNHYLLSIIIPTYNNAEFITSTLTSLQAGITDEVEIIIINDGSTDHTDEKIAEFYRFSPSDNVKVIHQSNQGVAIARNKGLESATGVYIAFVDSDDIISSDYFTLLLPVLRERKYDIVEFGLTRDKEKLYTSQGASNENIERNELILQDTQCLPLMPTFSAAQWHLVTKIFLRDILGNDRFEANRRYEDIIFSPFQYFKCRNILNLNVKLYYYRLNSHSITENLRESDAQHIFFAMRKMCDYIKNNPEKRSVATLMIVNCFLEGRKIVRKKKGYYAYDEQMLSDIKTVLQYCDESVMNKKIIYKMRHPWVDTFISATRNQVFKLCKKKINKES</sequence>
<dbReference type="EMBL" id="CP009458">
    <property type="protein sequence ID" value="AIR60154.1"/>
    <property type="molecule type" value="Genomic_DNA"/>
</dbReference>
<name>A0AAN0S2F3_9ENTR</name>